<dbReference type="SUPFAM" id="SSF55469">
    <property type="entry name" value="FMN-dependent nitroreductase-like"/>
    <property type="match status" value="1"/>
</dbReference>
<dbReference type="InterPro" id="IPR029479">
    <property type="entry name" value="Nitroreductase"/>
</dbReference>
<evidence type="ECO:0000259" key="1">
    <source>
        <dbReference type="Pfam" id="PF00881"/>
    </source>
</evidence>
<dbReference type="EMBL" id="JBHRYJ010000001">
    <property type="protein sequence ID" value="MFC3674763.1"/>
    <property type="molecule type" value="Genomic_DNA"/>
</dbReference>
<sequence>MTTPPVFDDAFRQKLTDLLAWRRDVRHFQAGRAVPADLIARLLEMAALAPSVGNSQPWRFVLVEDPARRQKVIANFEAANAEALGDYRGEQARLYAGLKLAGLRDAPVHLAVFCDEATGQGHGLGRRTMPEMLDYSAVMAVYGFWLTARAAGVGVGWVSILDPERIARDLDIMEPDWRLVAYLCVGWPAEETDTPELEKRGWEHRRGVGTQIIRR</sequence>
<evidence type="ECO:0000313" key="2">
    <source>
        <dbReference type="EMBL" id="MFC3674763.1"/>
    </source>
</evidence>
<gene>
    <name evidence="2" type="primary">bluB</name>
    <name evidence="2" type="ORF">ACFOOQ_04355</name>
</gene>
<accession>A0ABV7VBD5</accession>
<dbReference type="InterPro" id="IPR012825">
    <property type="entry name" value="BluB"/>
</dbReference>
<name>A0ABV7VBD5_9PROT</name>
<dbReference type="RefSeq" id="WP_379722193.1">
    <property type="nucleotide sequence ID" value="NZ_JBHRYJ010000001.1"/>
</dbReference>
<keyword evidence="3" id="KW-1185">Reference proteome</keyword>
<keyword evidence="2" id="KW-0560">Oxidoreductase</keyword>
<dbReference type="Proteomes" id="UP001595711">
    <property type="component" value="Unassembled WGS sequence"/>
</dbReference>
<protein>
    <submittedName>
        <fullName evidence="2">5,6-dimethylbenzimidazole synthase</fullName>
        <ecNumber evidence="2">1.13.11.79</ecNumber>
    </submittedName>
</protein>
<dbReference type="EC" id="1.13.11.79" evidence="2"/>
<dbReference type="PANTHER" id="PTHR23026">
    <property type="entry name" value="NADPH NITROREDUCTASE"/>
    <property type="match status" value="1"/>
</dbReference>
<dbReference type="Pfam" id="PF00881">
    <property type="entry name" value="Nitroreductase"/>
    <property type="match status" value="1"/>
</dbReference>
<comment type="caution">
    <text evidence="2">The sequence shown here is derived from an EMBL/GenBank/DDBJ whole genome shotgun (WGS) entry which is preliminary data.</text>
</comment>
<dbReference type="PANTHER" id="PTHR23026:SF123">
    <property type="entry name" value="NAD(P)H NITROREDUCTASE RV3131-RELATED"/>
    <property type="match status" value="1"/>
</dbReference>
<dbReference type="InterPro" id="IPR000415">
    <property type="entry name" value="Nitroreductase-like"/>
</dbReference>
<dbReference type="Gene3D" id="3.40.109.10">
    <property type="entry name" value="NADH Oxidase"/>
    <property type="match status" value="1"/>
</dbReference>
<dbReference type="InterPro" id="IPR050627">
    <property type="entry name" value="Nitroreductase/BluB"/>
</dbReference>
<feature type="domain" description="Nitroreductase" evidence="1">
    <location>
        <begin position="19"/>
        <end position="187"/>
    </location>
</feature>
<organism evidence="2 3">
    <name type="scientific">Ferrovibrio xuzhouensis</name>
    <dbReference type="NCBI Taxonomy" id="1576914"/>
    <lineage>
        <taxon>Bacteria</taxon>
        <taxon>Pseudomonadati</taxon>
        <taxon>Pseudomonadota</taxon>
        <taxon>Alphaproteobacteria</taxon>
        <taxon>Rhodospirillales</taxon>
        <taxon>Rhodospirillaceae</taxon>
        <taxon>Ferrovibrio</taxon>
    </lineage>
</organism>
<evidence type="ECO:0000313" key="3">
    <source>
        <dbReference type="Proteomes" id="UP001595711"/>
    </source>
</evidence>
<proteinExistence type="predicted"/>
<dbReference type="GO" id="GO:0102919">
    <property type="term" value="F:5,6-dimethylbenzimidazole synthase activity"/>
    <property type="evidence" value="ECO:0007669"/>
    <property type="project" value="UniProtKB-EC"/>
</dbReference>
<dbReference type="NCBIfam" id="TIGR02476">
    <property type="entry name" value="BluB"/>
    <property type="match status" value="1"/>
</dbReference>
<reference evidence="3" key="1">
    <citation type="journal article" date="2019" name="Int. J. Syst. Evol. Microbiol.">
        <title>The Global Catalogue of Microorganisms (GCM) 10K type strain sequencing project: providing services to taxonomists for standard genome sequencing and annotation.</title>
        <authorList>
            <consortium name="The Broad Institute Genomics Platform"/>
            <consortium name="The Broad Institute Genome Sequencing Center for Infectious Disease"/>
            <person name="Wu L."/>
            <person name="Ma J."/>
        </authorList>
    </citation>
    <scope>NUCLEOTIDE SEQUENCE [LARGE SCALE GENOMIC DNA]</scope>
    <source>
        <strain evidence="3">KCTC 42182</strain>
    </source>
</reference>